<organism evidence="1 2">
    <name type="scientific">Bacillus phage Grass</name>
    <dbReference type="NCBI Taxonomy" id="1406785"/>
    <lineage>
        <taxon>Viruses</taxon>
        <taxon>Duplodnaviria</taxon>
        <taxon>Heunggongvirae</taxon>
        <taxon>Uroviricota</taxon>
        <taxon>Caudoviricetes</taxon>
        <taxon>Herelleviridae</taxon>
        <taxon>Bastillevirinae</taxon>
        <taxon>Nitunavirus</taxon>
        <taxon>Nitunavirus grass</taxon>
    </lineage>
</organism>
<dbReference type="OrthoDB" id="37836at10239"/>
<proteinExistence type="predicted"/>
<gene>
    <name evidence="1" type="ORF">Grass_207</name>
</gene>
<dbReference type="Proteomes" id="UP000017648">
    <property type="component" value="Segment"/>
</dbReference>
<evidence type="ECO:0000313" key="2">
    <source>
        <dbReference type="Proteomes" id="UP000017648"/>
    </source>
</evidence>
<reference evidence="1 2" key="1">
    <citation type="journal article" date="2013" name="Genome Announc.">
        <title>Complete Genome of Bacillus subtilis Myophage Grass.</title>
        <authorList>
            <person name="Miller S.Y."/>
            <person name="Colquhoun J.M."/>
            <person name="Perl A.L."/>
            <person name="Chamakura K.R."/>
            <person name="Kuty Everett G.F."/>
        </authorList>
    </citation>
    <scope>NUCLEOTIDE SEQUENCE [LARGE SCALE GENOMIC DNA]</scope>
</reference>
<dbReference type="EMBL" id="KF669652">
    <property type="protein sequence ID" value="AGY47472.1"/>
    <property type="molecule type" value="Genomic_DNA"/>
</dbReference>
<accession>U5PY07</accession>
<organismHost>
    <name type="scientific">Bacillus subtilis</name>
    <dbReference type="NCBI Taxonomy" id="1423"/>
</organismHost>
<sequence length="113" mass="13322">MNKLFRRVARYVKSDVELGTTTVWENGKQRIDGFYFYSKAPFSRRYQLHGAVGLDYTYPVLQKIDEAITMNKSGFLLTVHDGLATERIKIHRGSLWKARNLIYQMIEEIQKQY</sequence>
<keyword evidence="2" id="KW-1185">Reference proteome</keyword>
<dbReference type="RefSeq" id="YP_008771573.1">
    <property type="nucleotide sequence ID" value="NC_022771.1"/>
</dbReference>
<name>U5PY07_BPGRA</name>
<protein>
    <submittedName>
        <fullName evidence="1">Uncharacterized protein</fullName>
    </submittedName>
</protein>
<dbReference type="KEGG" id="vg:17960131"/>
<dbReference type="GeneID" id="17960131"/>
<evidence type="ECO:0000313" key="1">
    <source>
        <dbReference type="EMBL" id="AGY47472.1"/>
    </source>
</evidence>